<evidence type="ECO:0000256" key="2">
    <source>
        <dbReference type="ARBA" id="ARBA00023002"/>
    </source>
</evidence>
<dbReference type="Gene3D" id="3.60.130.10">
    <property type="entry name" value="Clavaminate synthase-like"/>
    <property type="match status" value="1"/>
</dbReference>
<dbReference type="InterPro" id="IPR003819">
    <property type="entry name" value="TauD/TfdA-like"/>
</dbReference>
<evidence type="ECO:0000256" key="1">
    <source>
        <dbReference type="ARBA" id="ARBA00001954"/>
    </source>
</evidence>
<organism evidence="4 5">
    <name type="scientific">Acinetobacter johnsonii</name>
    <dbReference type="NCBI Taxonomy" id="40214"/>
    <lineage>
        <taxon>Bacteria</taxon>
        <taxon>Pseudomonadati</taxon>
        <taxon>Pseudomonadota</taxon>
        <taxon>Gammaproteobacteria</taxon>
        <taxon>Moraxellales</taxon>
        <taxon>Moraxellaceae</taxon>
        <taxon>Acinetobacter</taxon>
    </lineage>
</organism>
<dbReference type="Pfam" id="PF02668">
    <property type="entry name" value="TauD"/>
    <property type="match status" value="1"/>
</dbReference>
<dbReference type="GO" id="GO:0016706">
    <property type="term" value="F:2-oxoglutarate-dependent dioxygenase activity"/>
    <property type="evidence" value="ECO:0007669"/>
    <property type="project" value="UniProtKB-ARBA"/>
</dbReference>
<dbReference type="RefSeq" id="WP_087014934.1">
    <property type="nucleotide sequence ID" value="NZ_FUUY01000018.1"/>
</dbReference>
<sequence length="344" mass="40426">MHPNTTLLNDYCKIYVADPEYTDVDALAAYVRVHRTELMQELHQYGILLFRGFKLQRQYEFHELIEYHFQLEPWHTFTPKKSGWFASFIRKYSENRAGDDRPYLNHNTVQLGSVENSIQGPHVEGGLYSTRSRYIALFCQEPADHLLETGFNNLEKIWAHFPVSVQQKYLGAWNHFSYISTRKLNLFDRLTFNKISFAFQKKSNKENKLTLKRSPFVVIHPNTQKLMIQPWAFANNTNAFAHQAAQKSFKQRGKLQPDPSANCMQLSWELFTHEGEKIEWTDQEKQHFFEALYNDALLLQWQKGDVALVDNIKIAHWRMNGKQGQRKLMQIQANVFNADRHAAL</sequence>
<dbReference type="InterPro" id="IPR042098">
    <property type="entry name" value="TauD-like_sf"/>
</dbReference>
<protein>
    <submittedName>
        <fullName evidence="4">Taurine catabolism dioxygenase TauD, TfdA family</fullName>
    </submittedName>
</protein>
<reference evidence="4 5" key="1">
    <citation type="submission" date="2017-02" db="EMBL/GenBank/DDBJ databases">
        <authorList>
            <person name="Peterson S.W."/>
        </authorList>
    </citation>
    <scope>NUCLEOTIDE SEQUENCE [LARGE SCALE GENOMIC DNA]</scope>
    <source>
        <strain evidence="4">C6</strain>
    </source>
</reference>
<evidence type="ECO:0000313" key="5">
    <source>
        <dbReference type="Proteomes" id="UP000196240"/>
    </source>
</evidence>
<dbReference type="InterPro" id="IPR050411">
    <property type="entry name" value="AlphaKG_dependent_hydroxylases"/>
</dbReference>
<feature type="domain" description="TauD/TfdA-like" evidence="3">
    <location>
        <begin position="26"/>
        <end position="330"/>
    </location>
</feature>
<keyword evidence="2" id="KW-0560">Oxidoreductase</keyword>
<dbReference type="PANTHER" id="PTHR10696">
    <property type="entry name" value="GAMMA-BUTYROBETAINE HYDROXYLASE-RELATED"/>
    <property type="match status" value="1"/>
</dbReference>
<evidence type="ECO:0000313" key="4">
    <source>
        <dbReference type="EMBL" id="SJX23749.1"/>
    </source>
</evidence>
<proteinExistence type="predicted"/>
<dbReference type="PANTHER" id="PTHR10696:SF21">
    <property type="entry name" value="TAUD_TFDA-LIKE DOMAIN-CONTAINING PROTEIN"/>
    <property type="match status" value="1"/>
</dbReference>
<accession>A0A1R7QHL1</accession>
<name>A0A1R7QHL1_ACIJO</name>
<evidence type="ECO:0000259" key="3">
    <source>
        <dbReference type="Pfam" id="PF02668"/>
    </source>
</evidence>
<keyword evidence="4" id="KW-0223">Dioxygenase</keyword>
<dbReference type="EMBL" id="FUUY01000018">
    <property type="protein sequence ID" value="SJX23749.1"/>
    <property type="molecule type" value="Genomic_DNA"/>
</dbReference>
<gene>
    <name evidence="4" type="ORF">ACNJC6_03427</name>
</gene>
<comment type="cofactor">
    <cofactor evidence="1">
        <name>Fe(2+)</name>
        <dbReference type="ChEBI" id="CHEBI:29033"/>
    </cofactor>
</comment>
<dbReference type="Proteomes" id="UP000196240">
    <property type="component" value="Unassembled WGS sequence"/>
</dbReference>
<dbReference type="AlphaFoldDB" id="A0A1R7QHL1"/>
<dbReference type="SUPFAM" id="SSF51197">
    <property type="entry name" value="Clavaminate synthase-like"/>
    <property type="match status" value="1"/>
</dbReference>